<dbReference type="InterPro" id="IPR013815">
    <property type="entry name" value="ATP_grasp_subdomain_1"/>
</dbReference>
<dbReference type="InterPro" id="IPR003135">
    <property type="entry name" value="ATP-grasp_carboxylate-amine"/>
</dbReference>
<dbReference type="GO" id="GO:0004638">
    <property type="term" value="F:phosphoribosylaminoimidazole carboxylase activity"/>
    <property type="evidence" value="ECO:0007669"/>
    <property type="project" value="InterPro"/>
</dbReference>
<organism evidence="8 9">
    <name type="scientific">Staphylococcus gallinarum</name>
    <dbReference type="NCBI Taxonomy" id="1293"/>
    <lineage>
        <taxon>Bacteria</taxon>
        <taxon>Bacillati</taxon>
        <taxon>Bacillota</taxon>
        <taxon>Bacilli</taxon>
        <taxon>Bacillales</taxon>
        <taxon>Staphylococcaceae</taxon>
        <taxon>Staphylococcus</taxon>
    </lineage>
</organism>
<keyword evidence="3 5" id="KW-0658">Purine biosynthesis</keyword>
<dbReference type="AlphaFoldDB" id="A0A3A0VSE9"/>
<dbReference type="GO" id="GO:0005829">
    <property type="term" value="C:cytosol"/>
    <property type="evidence" value="ECO:0007669"/>
    <property type="project" value="TreeGrafter"/>
</dbReference>
<dbReference type="OrthoDB" id="9804625at2"/>
<dbReference type="InterPro" id="IPR011761">
    <property type="entry name" value="ATP-grasp"/>
</dbReference>
<dbReference type="GO" id="GO:0046872">
    <property type="term" value="F:metal ion binding"/>
    <property type="evidence" value="ECO:0007669"/>
    <property type="project" value="InterPro"/>
</dbReference>
<keyword evidence="1 5" id="KW-0436">Ligase</keyword>
<feature type="binding site" evidence="5">
    <location>
        <position position="108"/>
    </location>
    <ligand>
        <name>ATP</name>
        <dbReference type="ChEBI" id="CHEBI:30616"/>
    </ligand>
</feature>
<comment type="function">
    <text evidence="5">Catalyzes the ATP-dependent conversion of 5-aminoimidazole ribonucleotide (AIR) and HCO(3)(-) to N5-carboxyaminoimidazole ribonucleotide (N5-CAIR).</text>
</comment>
<evidence type="ECO:0000256" key="1">
    <source>
        <dbReference type="ARBA" id="ARBA00022598"/>
    </source>
</evidence>
<comment type="pathway">
    <text evidence="5 6">Purine metabolism; IMP biosynthesis via de novo pathway; 5-amino-1-(5-phospho-D-ribosyl)imidazole-4-carboxylate from 5-amino-1-(5-phospho-D-ribosyl)imidazole (N5-CAIR route): step 1/2.</text>
</comment>
<comment type="subunit">
    <text evidence="5 6">Homodimer.</text>
</comment>
<keyword evidence="2 5" id="KW-0547">Nucleotide-binding</keyword>
<dbReference type="GO" id="GO:0006189">
    <property type="term" value="P:'de novo' IMP biosynthetic process"/>
    <property type="evidence" value="ECO:0007669"/>
    <property type="project" value="UniProtKB-UniRule"/>
</dbReference>
<dbReference type="NCBIfam" id="NF004676">
    <property type="entry name" value="PRK06019.1-2"/>
    <property type="match status" value="1"/>
</dbReference>
<dbReference type="InterPro" id="IPR016185">
    <property type="entry name" value="PreATP-grasp_dom_sf"/>
</dbReference>
<dbReference type="Pfam" id="PF02222">
    <property type="entry name" value="ATP-grasp"/>
    <property type="match status" value="1"/>
</dbReference>
<dbReference type="Pfam" id="PF22660">
    <property type="entry name" value="RS_preATP-grasp-like"/>
    <property type="match status" value="1"/>
</dbReference>
<evidence type="ECO:0000256" key="3">
    <source>
        <dbReference type="ARBA" id="ARBA00022755"/>
    </source>
</evidence>
<dbReference type="NCBIfam" id="TIGR01161">
    <property type="entry name" value="purK"/>
    <property type="match status" value="1"/>
</dbReference>
<feature type="binding site" evidence="5">
    <location>
        <position position="148"/>
    </location>
    <ligand>
        <name>ATP</name>
        <dbReference type="ChEBI" id="CHEBI:30616"/>
    </ligand>
</feature>
<dbReference type="EC" id="6.3.4.18" evidence="5 6"/>
<protein>
    <recommendedName>
        <fullName evidence="5 6">N5-carboxyaminoimidazole ribonucleotide synthase</fullName>
        <shortName evidence="5 6">N5-CAIR synthase</shortName>
        <ecNumber evidence="5 6">6.3.4.18</ecNumber>
    </recommendedName>
    <alternativeName>
        <fullName evidence="5 6">5-(carboxyamino)imidazole ribonucleotide synthetase</fullName>
    </alternativeName>
</protein>
<comment type="similarity">
    <text evidence="5 6">Belongs to the PurK/PurT family.</text>
</comment>
<gene>
    <name evidence="5 6 8" type="primary">purK</name>
    <name evidence="8" type="ORF">BUZ14_03325</name>
</gene>
<dbReference type="HAMAP" id="MF_01928">
    <property type="entry name" value="PurK"/>
    <property type="match status" value="1"/>
</dbReference>
<feature type="binding site" evidence="5">
    <location>
        <begin position="153"/>
        <end position="159"/>
    </location>
    <ligand>
        <name>ATP</name>
        <dbReference type="ChEBI" id="CHEBI:30616"/>
    </ligand>
</feature>
<dbReference type="Proteomes" id="UP000265541">
    <property type="component" value="Unassembled WGS sequence"/>
</dbReference>
<dbReference type="InterPro" id="IPR005875">
    <property type="entry name" value="PurK"/>
</dbReference>
<comment type="caution">
    <text evidence="8">The sequence shown here is derived from an EMBL/GenBank/DDBJ whole genome shotgun (WGS) entry which is preliminary data.</text>
</comment>
<dbReference type="SUPFAM" id="SSF51246">
    <property type="entry name" value="Rudiment single hybrid motif"/>
    <property type="match status" value="1"/>
</dbReference>
<proteinExistence type="inferred from homology"/>
<dbReference type="Pfam" id="PF17769">
    <property type="entry name" value="PurK_C"/>
    <property type="match status" value="1"/>
</dbReference>
<evidence type="ECO:0000256" key="4">
    <source>
        <dbReference type="ARBA" id="ARBA00022840"/>
    </source>
</evidence>
<dbReference type="GO" id="GO:0034028">
    <property type="term" value="F:5-(carboxyamino)imidazole ribonucleotide synthase activity"/>
    <property type="evidence" value="ECO:0007669"/>
    <property type="project" value="UniProtKB-UniRule"/>
</dbReference>
<dbReference type="Gene3D" id="3.30.1490.20">
    <property type="entry name" value="ATP-grasp fold, A domain"/>
    <property type="match status" value="1"/>
</dbReference>
<keyword evidence="4 5" id="KW-0067">ATP-binding</keyword>
<dbReference type="NCBIfam" id="NF004675">
    <property type="entry name" value="PRK06019.1-1"/>
    <property type="match status" value="1"/>
</dbReference>
<comment type="catalytic activity">
    <reaction evidence="5 6">
        <text>5-amino-1-(5-phospho-beta-D-ribosyl)imidazole + hydrogencarbonate + ATP = 5-carboxyamino-1-(5-phospho-D-ribosyl)imidazole + ADP + phosphate + 2 H(+)</text>
        <dbReference type="Rhea" id="RHEA:19317"/>
        <dbReference type="ChEBI" id="CHEBI:15378"/>
        <dbReference type="ChEBI" id="CHEBI:17544"/>
        <dbReference type="ChEBI" id="CHEBI:30616"/>
        <dbReference type="ChEBI" id="CHEBI:43474"/>
        <dbReference type="ChEBI" id="CHEBI:58730"/>
        <dbReference type="ChEBI" id="CHEBI:137981"/>
        <dbReference type="ChEBI" id="CHEBI:456216"/>
        <dbReference type="EC" id="6.3.4.18"/>
    </reaction>
</comment>
<feature type="binding site" evidence="5">
    <location>
        <begin position="183"/>
        <end position="186"/>
    </location>
    <ligand>
        <name>ATP</name>
        <dbReference type="ChEBI" id="CHEBI:30616"/>
    </ligand>
</feature>
<dbReference type="GO" id="GO:0005524">
    <property type="term" value="F:ATP binding"/>
    <property type="evidence" value="ECO:0007669"/>
    <property type="project" value="UniProtKB-UniRule"/>
</dbReference>
<evidence type="ECO:0000313" key="9">
    <source>
        <dbReference type="Proteomes" id="UP000265541"/>
    </source>
</evidence>
<dbReference type="SUPFAM" id="SSF52440">
    <property type="entry name" value="PreATP-grasp domain"/>
    <property type="match status" value="1"/>
</dbReference>
<dbReference type="EMBL" id="QYJN01000002">
    <property type="protein sequence ID" value="RIP35693.1"/>
    <property type="molecule type" value="Genomic_DNA"/>
</dbReference>
<feature type="binding site" evidence="5">
    <location>
        <begin position="266"/>
        <end position="267"/>
    </location>
    <ligand>
        <name>ATP</name>
        <dbReference type="ChEBI" id="CHEBI:30616"/>
    </ligand>
</feature>
<evidence type="ECO:0000256" key="6">
    <source>
        <dbReference type="RuleBase" id="RU361200"/>
    </source>
</evidence>
<evidence type="ECO:0000256" key="5">
    <source>
        <dbReference type="HAMAP-Rule" id="MF_01928"/>
    </source>
</evidence>
<dbReference type="FunFam" id="3.30.1490.20:FF:000015">
    <property type="entry name" value="N5-carboxyaminoimidazole ribonucleotide synthase"/>
    <property type="match status" value="1"/>
</dbReference>
<dbReference type="InterPro" id="IPR054350">
    <property type="entry name" value="PurT/PurK_preATP-grasp"/>
</dbReference>
<dbReference type="PROSITE" id="PS50975">
    <property type="entry name" value="ATP_GRASP"/>
    <property type="match status" value="1"/>
</dbReference>
<dbReference type="PANTHER" id="PTHR11609:SF5">
    <property type="entry name" value="PHOSPHORIBOSYLAMINOIMIDAZOLE CARBOXYLASE"/>
    <property type="match status" value="1"/>
</dbReference>
<dbReference type="Gene3D" id="3.40.50.20">
    <property type="match status" value="1"/>
</dbReference>
<evidence type="ECO:0000259" key="7">
    <source>
        <dbReference type="PROSITE" id="PS50975"/>
    </source>
</evidence>
<feature type="domain" description="ATP-grasp" evidence="7">
    <location>
        <begin position="112"/>
        <end position="296"/>
    </location>
</feature>
<evidence type="ECO:0000313" key="8">
    <source>
        <dbReference type="EMBL" id="RIP35693.1"/>
    </source>
</evidence>
<dbReference type="UniPathway" id="UPA00074">
    <property type="reaction ID" value="UER00942"/>
</dbReference>
<dbReference type="PANTHER" id="PTHR11609">
    <property type="entry name" value="PURINE BIOSYNTHESIS PROTEIN 6/7, PUR6/7"/>
    <property type="match status" value="1"/>
</dbReference>
<dbReference type="SUPFAM" id="SSF56059">
    <property type="entry name" value="Glutathione synthetase ATP-binding domain-like"/>
    <property type="match status" value="1"/>
</dbReference>
<sequence length="374" mass="42684">MTFNKLKFGSTIGIIGGGQLGKMMAQAAQKMGYKVIVLDPDADCPCQHVAHRFINAKYDDLEALETLGEASDVITYEFENISANQLKTLVSKYNVPQGYEAIQLLQDRLTEKETLQKAGTQIAPFVQLTHKNDITNAVAEIGYPFIVKTRFGGYDGKGQILVRDEMDLEEAQELISNQECVAEKYLDLYKEVSLTVTIGNDNQITYFPLQENEHQNQILFKTIVPARVDKEQEARDEVNKIIENIHFVGTFTVEFFIDTDNKLYVNEIAPRPHNSGHYSIEACDYSQFDSHILAITGQKLPNIELLKPAIMMNLLGRDLDILEDQFSEHPEWHVHIYGKNERKPDRKMGHLTVLTDDIEQFEIDLIHKFEGRHH</sequence>
<dbReference type="NCBIfam" id="NF004679">
    <property type="entry name" value="PRK06019.1-5"/>
    <property type="match status" value="1"/>
</dbReference>
<reference evidence="8 9" key="1">
    <citation type="journal article" date="2016" name="Front. Microbiol.">
        <title>Comprehensive Phylogenetic Analysis of Bovine Non-aureus Staphylococci Species Based on Whole-Genome Sequencing.</title>
        <authorList>
            <person name="Naushad S."/>
            <person name="Barkema H.W."/>
            <person name="Luby C."/>
            <person name="Condas L.A."/>
            <person name="Nobrega D.B."/>
            <person name="Carson D.A."/>
            <person name="De Buck J."/>
        </authorList>
    </citation>
    <scope>NUCLEOTIDE SEQUENCE [LARGE SCALE GENOMIC DNA]</scope>
    <source>
        <strain evidence="8 9">SNUC 4781</strain>
    </source>
</reference>
<dbReference type="InterPro" id="IPR011054">
    <property type="entry name" value="Rudment_hybrid_motif"/>
</dbReference>
<dbReference type="RefSeq" id="WP_119484480.1">
    <property type="nucleotide sequence ID" value="NZ_QYJN01000002.1"/>
</dbReference>
<dbReference type="Gene3D" id="3.30.470.20">
    <property type="entry name" value="ATP-grasp fold, B domain"/>
    <property type="match status" value="1"/>
</dbReference>
<evidence type="ECO:0000256" key="2">
    <source>
        <dbReference type="ARBA" id="ARBA00022741"/>
    </source>
</evidence>
<name>A0A3A0VSE9_STAGA</name>
<comment type="function">
    <text evidence="6">Catalyzes the ATP-dependent conversion of 5-aminoimidazole ribonucleotide (AIR) and HCO(3)- to N5-carboxyaminoimidazole ribonucleotide (N5-CAIR).</text>
</comment>
<feature type="binding site" evidence="5">
    <location>
        <position position="191"/>
    </location>
    <ligand>
        <name>ATP</name>
        <dbReference type="ChEBI" id="CHEBI:30616"/>
    </ligand>
</feature>
<dbReference type="InterPro" id="IPR040686">
    <property type="entry name" value="PurK_C"/>
</dbReference>
<dbReference type="FunFam" id="3.40.50.20:FF:000016">
    <property type="entry name" value="N5-carboxyaminoimidazole ribonucleotide synthase"/>
    <property type="match status" value="1"/>
</dbReference>
<accession>A0A3A0VSE9</accession>
<feature type="binding site" evidence="5">
    <location>
        <position position="214"/>
    </location>
    <ligand>
        <name>ATP</name>
        <dbReference type="ChEBI" id="CHEBI:30616"/>
    </ligand>
</feature>